<evidence type="ECO:0000313" key="3">
    <source>
        <dbReference type="Proteomes" id="UP000790833"/>
    </source>
</evidence>
<dbReference type="RefSeq" id="XP_043051067.1">
    <property type="nucleotide sequence ID" value="XM_043194015.1"/>
</dbReference>
<dbReference type="EMBL" id="JAHMUF010000003">
    <property type="protein sequence ID" value="KAG7195522.1"/>
    <property type="molecule type" value="Genomic_DNA"/>
</dbReference>
<gene>
    <name evidence="2" type="ORF">KQ657_003285</name>
</gene>
<feature type="compositionally biased region" description="Low complexity" evidence="1">
    <location>
        <begin position="288"/>
        <end position="300"/>
    </location>
</feature>
<evidence type="ECO:0000313" key="2">
    <source>
        <dbReference type="EMBL" id="KAG7195522.1"/>
    </source>
</evidence>
<keyword evidence="3" id="KW-1185">Reference proteome</keyword>
<feature type="region of interest" description="Disordered" evidence="1">
    <location>
        <begin position="275"/>
        <end position="300"/>
    </location>
</feature>
<name>A0A9P7VD44_9ASCO</name>
<feature type="region of interest" description="Disordered" evidence="1">
    <location>
        <begin position="1"/>
        <end position="22"/>
    </location>
</feature>
<dbReference type="AlphaFoldDB" id="A0A9P7VD44"/>
<comment type="caution">
    <text evidence="2">The sequence shown here is derived from an EMBL/GenBank/DDBJ whole genome shotgun (WGS) entry which is preliminary data.</text>
</comment>
<organism evidence="2 3">
    <name type="scientific">Scheffersomyces spartinae</name>
    <dbReference type="NCBI Taxonomy" id="45513"/>
    <lineage>
        <taxon>Eukaryota</taxon>
        <taxon>Fungi</taxon>
        <taxon>Dikarya</taxon>
        <taxon>Ascomycota</taxon>
        <taxon>Saccharomycotina</taxon>
        <taxon>Pichiomycetes</taxon>
        <taxon>Debaryomycetaceae</taxon>
        <taxon>Scheffersomyces</taxon>
    </lineage>
</organism>
<dbReference type="GeneID" id="66116659"/>
<protein>
    <submittedName>
        <fullName evidence="2">Uncharacterized protein</fullName>
    </submittedName>
</protein>
<reference evidence="2" key="1">
    <citation type="submission" date="2021-03" db="EMBL/GenBank/DDBJ databases">
        <authorList>
            <person name="Palmer J.M."/>
        </authorList>
    </citation>
    <scope>NUCLEOTIDE SEQUENCE</scope>
    <source>
        <strain evidence="2">ARV_011</strain>
    </source>
</reference>
<accession>A0A9P7VD44</accession>
<evidence type="ECO:0000256" key="1">
    <source>
        <dbReference type="SAM" id="MobiDB-lite"/>
    </source>
</evidence>
<proteinExistence type="predicted"/>
<sequence length="323" mass="35732">MVKKIRFSTKVGKTGQKKSGDLPLSMAKSKQLKLKNLPPKSCLKKGKNTALLSKVSTYANDFLGKLYHQEKAANNESQPSYIKSKYQTEFKATSTPVGSSSLEDIVVENICSADKMGKKPPIAHISRPVLREITNKTNNVAFANQNAYVSMSAASEAALRAKRVPLSRVRKDAISKGKPLNPTETQISMHKPKAKLPDLQLKPINTQKVSSKVRLKKQDKEEYNTEMDSLIIRLQLHENTKQSQVSIENVSITSEKMSAIKEPITSTNKALEITTNTNTRKRTRKSSTESGSTNVSSTVGAERRLCCQGRDPLSLVRFKQAAN</sequence>
<dbReference type="Proteomes" id="UP000790833">
    <property type="component" value="Unassembled WGS sequence"/>
</dbReference>